<sequence>MSRLLSQSKTIIFEEWAGSKNMMNNLVKVKSKLYFADETIGGIVESNI</sequence>
<reference evidence="2" key="1">
    <citation type="journal article" date="2019" name="Int. J. Syst. Evol. Microbiol.">
        <title>The Global Catalogue of Microorganisms (GCM) 10K type strain sequencing project: providing services to taxonomists for standard genome sequencing and annotation.</title>
        <authorList>
            <consortium name="The Broad Institute Genomics Platform"/>
            <consortium name="The Broad Institute Genome Sequencing Center for Infectious Disease"/>
            <person name="Wu L."/>
            <person name="Ma J."/>
        </authorList>
    </citation>
    <scope>NUCLEOTIDE SEQUENCE [LARGE SCALE GENOMIC DNA]</scope>
    <source>
        <strain evidence="2">CGMCC 1.15420</strain>
    </source>
</reference>
<gene>
    <name evidence="1" type="ORF">GCM10010913_14470</name>
</gene>
<organism evidence="1 2">
    <name type="scientific">Paenibacillus aceti</name>
    <dbReference type="NCBI Taxonomy" id="1820010"/>
    <lineage>
        <taxon>Bacteria</taxon>
        <taxon>Bacillati</taxon>
        <taxon>Bacillota</taxon>
        <taxon>Bacilli</taxon>
        <taxon>Bacillales</taxon>
        <taxon>Paenibacillaceae</taxon>
        <taxon>Paenibacillus</taxon>
    </lineage>
</organism>
<keyword evidence="2" id="KW-1185">Reference proteome</keyword>
<evidence type="ECO:0000313" key="2">
    <source>
        <dbReference type="Proteomes" id="UP000608420"/>
    </source>
</evidence>
<dbReference type="EMBL" id="BMIW01000007">
    <property type="protein sequence ID" value="GGF94036.1"/>
    <property type="molecule type" value="Genomic_DNA"/>
</dbReference>
<comment type="caution">
    <text evidence="1">The sequence shown here is derived from an EMBL/GenBank/DDBJ whole genome shotgun (WGS) entry which is preliminary data.</text>
</comment>
<evidence type="ECO:0000313" key="1">
    <source>
        <dbReference type="EMBL" id="GGF94036.1"/>
    </source>
</evidence>
<accession>A0ABQ1VS43</accession>
<name>A0ABQ1VS43_9BACL</name>
<dbReference type="Proteomes" id="UP000608420">
    <property type="component" value="Unassembled WGS sequence"/>
</dbReference>
<proteinExistence type="predicted"/>
<protein>
    <submittedName>
        <fullName evidence="1">Uncharacterized protein</fullName>
    </submittedName>
</protein>